<accession>A0A2P5C994</accession>
<name>A0A2P5C994_PARAD</name>
<comment type="caution">
    <text evidence="1">The sequence shown here is derived from an EMBL/GenBank/DDBJ whole genome shotgun (WGS) entry which is preliminary data.</text>
</comment>
<evidence type="ECO:0000313" key="2">
    <source>
        <dbReference type="Proteomes" id="UP000237105"/>
    </source>
</evidence>
<dbReference type="AlphaFoldDB" id="A0A2P5C994"/>
<evidence type="ECO:0000313" key="1">
    <source>
        <dbReference type="EMBL" id="PON57640.1"/>
    </source>
</evidence>
<gene>
    <name evidence="1" type="ORF">PanWU01x14_171880</name>
</gene>
<protein>
    <submittedName>
        <fullName evidence="1">Uncharacterized protein</fullName>
    </submittedName>
</protein>
<keyword evidence="2" id="KW-1185">Reference proteome</keyword>
<organism evidence="1 2">
    <name type="scientific">Parasponia andersonii</name>
    <name type="common">Sponia andersonii</name>
    <dbReference type="NCBI Taxonomy" id="3476"/>
    <lineage>
        <taxon>Eukaryota</taxon>
        <taxon>Viridiplantae</taxon>
        <taxon>Streptophyta</taxon>
        <taxon>Embryophyta</taxon>
        <taxon>Tracheophyta</taxon>
        <taxon>Spermatophyta</taxon>
        <taxon>Magnoliopsida</taxon>
        <taxon>eudicotyledons</taxon>
        <taxon>Gunneridae</taxon>
        <taxon>Pentapetalae</taxon>
        <taxon>rosids</taxon>
        <taxon>fabids</taxon>
        <taxon>Rosales</taxon>
        <taxon>Cannabaceae</taxon>
        <taxon>Parasponia</taxon>
    </lineage>
</organism>
<sequence>MSISIVPRVPHLRLEFHLKSTMTLLIIHIPFWDTPSRLHHRVLMEFTTHTPQDFHRVFFCVNMEVGLHRVFKNFHHCDITRAHTSSDRSQYLGLCSLHHLLCHRFLIRIQTKFQAERGSVTAGNASLIRKLSLLAREFFTTAPALVIPKAISNAGLDASQIDYEFHTPRARIFCVIDVYHGIMDFN</sequence>
<dbReference type="Proteomes" id="UP000237105">
    <property type="component" value="Unassembled WGS sequence"/>
</dbReference>
<dbReference type="STRING" id="3476.A0A2P5C994"/>
<dbReference type="EMBL" id="JXTB01000157">
    <property type="protein sequence ID" value="PON57640.1"/>
    <property type="molecule type" value="Genomic_DNA"/>
</dbReference>
<reference evidence="2" key="1">
    <citation type="submission" date="2016-06" db="EMBL/GenBank/DDBJ databases">
        <title>Parallel loss of symbiosis genes in relatives of nitrogen-fixing non-legume Parasponia.</title>
        <authorList>
            <person name="Van Velzen R."/>
            <person name="Holmer R."/>
            <person name="Bu F."/>
            <person name="Rutten L."/>
            <person name="Van Zeijl A."/>
            <person name="Liu W."/>
            <person name="Santuari L."/>
            <person name="Cao Q."/>
            <person name="Sharma T."/>
            <person name="Shen D."/>
            <person name="Roswanjaya Y."/>
            <person name="Wardhani T."/>
            <person name="Kalhor M.S."/>
            <person name="Jansen J."/>
            <person name="Van den Hoogen J."/>
            <person name="Gungor B."/>
            <person name="Hartog M."/>
            <person name="Hontelez J."/>
            <person name="Verver J."/>
            <person name="Yang W.-C."/>
            <person name="Schijlen E."/>
            <person name="Repin R."/>
            <person name="Schilthuizen M."/>
            <person name="Schranz E."/>
            <person name="Heidstra R."/>
            <person name="Miyata K."/>
            <person name="Fedorova E."/>
            <person name="Kohlen W."/>
            <person name="Bisseling T."/>
            <person name="Smit S."/>
            <person name="Geurts R."/>
        </authorList>
    </citation>
    <scope>NUCLEOTIDE SEQUENCE [LARGE SCALE GENOMIC DNA]</scope>
    <source>
        <strain evidence="2">cv. WU1-14</strain>
    </source>
</reference>
<proteinExistence type="predicted"/>